<organism evidence="1 2">
    <name type="scientific">Phellinidium pouzarii</name>
    <dbReference type="NCBI Taxonomy" id="167371"/>
    <lineage>
        <taxon>Eukaryota</taxon>
        <taxon>Fungi</taxon>
        <taxon>Dikarya</taxon>
        <taxon>Basidiomycota</taxon>
        <taxon>Agaricomycotina</taxon>
        <taxon>Agaricomycetes</taxon>
        <taxon>Hymenochaetales</taxon>
        <taxon>Hymenochaetaceae</taxon>
        <taxon>Phellinidium</taxon>
    </lineage>
</organism>
<evidence type="ECO:0000313" key="1">
    <source>
        <dbReference type="EMBL" id="THH05340.1"/>
    </source>
</evidence>
<comment type="caution">
    <text evidence="1">The sequence shown here is derived from an EMBL/GenBank/DDBJ whole genome shotgun (WGS) entry which is preliminary data.</text>
</comment>
<dbReference type="EMBL" id="SGPK01000269">
    <property type="protein sequence ID" value="THH05340.1"/>
    <property type="molecule type" value="Genomic_DNA"/>
</dbReference>
<gene>
    <name evidence="1" type="ORF">EW145_g4868</name>
</gene>
<dbReference type="AlphaFoldDB" id="A0A4S4L6T8"/>
<dbReference type="OrthoDB" id="3247328at2759"/>
<protein>
    <submittedName>
        <fullName evidence="1">Uncharacterized protein</fullName>
    </submittedName>
</protein>
<dbReference type="Proteomes" id="UP000308199">
    <property type="component" value="Unassembled WGS sequence"/>
</dbReference>
<reference evidence="1 2" key="1">
    <citation type="submission" date="2019-02" db="EMBL/GenBank/DDBJ databases">
        <title>Genome sequencing of the rare red list fungi Phellinidium pouzarii.</title>
        <authorList>
            <person name="Buettner E."/>
            <person name="Kellner H."/>
        </authorList>
    </citation>
    <scope>NUCLEOTIDE SEQUENCE [LARGE SCALE GENOMIC DNA]</scope>
    <source>
        <strain evidence="1 2">DSM 108285</strain>
    </source>
</reference>
<proteinExistence type="predicted"/>
<accession>A0A4S4L6T8</accession>
<evidence type="ECO:0000313" key="2">
    <source>
        <dbReference type="Proteomes" id="UP000308199"/>
    </source>
</evidence>
<sequence>MPTRNRPCSLRSAIFSSIAQILAVELNNSTSLWPSAIFGVLASQTLMCVLGSHLLVHLKDAAQKGVNGGTSYRGTHLTAMRFDERAPGRRPVLDFISTTDDGTMSEAVKMDEMRFSSI</sequence>
<keyword evidence="2" id="KW-1185">Reference proteome</keyword>
<name>A0A4S4L6T8_9AGAM</name>